<dbReference type="InterPro" id="IPR004963">
    <property type="entry name" value="PAE/NOTUM"/>
</dbReference>
<dbReference type="PANTHER" id="PTHR21562:SF122">
    <property type="entry name" value="PALMITOLEOYL-PROTEIN CARBOXYLESTERASE NOTUM"/>
    <property type="match status" value="1"/>
</dbReference>
<protein>
    <submittedName>
        <fullName evidence="3">Similar to Notum: Palmitoleoyl-protein carboxylesterase NOTUM (Drosophila melanogaster)</fullName>
    </submittedName>
</protein>
<feature type="compositionally biased region" description="Basic and acidic residues" evidence="2">
    <location>
        <begin position="19"/>
        <end position="29"/>
    </location>
</feature>
<feature type="compositionally biased region" description="Polar residues" evidence="2">
    <location>
        <begin position="482"/>
        <end position="520"/>
    </location>
</feature>
<dbReference type="GO" id="GO:0008081">
    <property type="term" value="F:phosphoric diester hydrolase activity"/>
    <property type="evidence" value="ECO:0007669"/>
    <property type="project" value="InterPro"/>
</dbReference>
<evidence type="ECO:0000256" key="1">
    <source>
        <dbReference type="ARBA" id="ARBA00010213"/>
    </source>
</evidence>
<dbReference type="Proteomes" id="UP000786811">
    <property type="component" value="Unassembled WGS sequence"/>
</dbReference>
<feature type="compositionally biased region" description="Basic and acidic residues" evidence="2">
    <location>
        <begin position="1"/>
        <end position="12"/>
    </location>
</feature>
<sequence>MRRDHIMPADRIGKRRRGEKQVKNEKNNKDPALFWRTPRVTALLVSPMRLANSPQVPTNSSTSYRSSCSTLLVSVQGIPPVIVLVAINRVHFKATNLNKIAVCLIVLASVSCEDSASSGDSNSAVPVTASNTIQKLRKILEKFGEEQQRGLKRVFLSNRSITCNDGSQAGFYLRKSHGSKKWIVFLEGGWCCFDQKTCRHRWIKLRNYMTSTNWSETRDVGGILSLNPQENPYWWNVNHVYVPYCTSDSWSGTRSFPNEMFSFMGAEIVSQVIRDLVPLGLDTASSLMLAGSSAGGMGVMLNLDRVQNLIHHELGLTNTVVRGVSDSGWFLDQEPYPPSGGLLPGETVKMGMELWRARMPTNCVAQYPKEPWKCFFGYKLYPTLSTPLFIFQWLFDKAQMKFNNVGTPLSKEQWDYIHRMGRIVRQTLDNVTAVFAPSCISHNVLTAREWQQVKINQVTVPQALHCWERSFSHRSHGFSSSTQVETNQTCTRPITNPSLRTNETKKNTTLATSAVSGNNDNGRKDDDTGVNIKQNINVLGRKNRVKGTMSHNNNGSIDGRGNKKRKRRRKHKDNKRQRERNRNGKNRERKDKRQRRKEERKKNNNKYISGNNHRTMLNDTRPQRSLLPSGNKKEIKCIAHNCHHRHTDNCSWPQCNHSCPKLHNPFTGEEMDFIELLKSFGLDMKSVAIALARSTQCGKVWLTVSSLWRPIAASDKVIDAELEVNWDLDCPTNIEPPDTIKVFNADPIHNKSLQPELILTLAEHPEGYYRTNIEVGRPSLPGGWDATGGATLPGPHCLKHYAALYKNNIFLTSSCLQIWPTWMYDLRRQLGRLPIGSLMIPGTHNSGCYKHEDLTRKDAFQKYLLTQDRDVWTQLVHGIRYLDIRVGHYPPPMHNGSHSADDANHTSGRRLAIMLYREFGGLILKPSRGVDGLGPTLNEIWNSGRRLIICYGDKHTVNEFDWLWPPLTQVWGNQQTAQGLFEYLNSVIMGPERKPRNTLNPLWAIMAELTPRPFDIIFNPNGAGLRQMADAVNRNLSSLFQNEWWKQTNIVATDFFLGNNLIQVSIQSNIKKSNIAQWSFS</sequence>
<name>A0A8J2MMC0_COTCN</name>
<feature type="compositionally biased region" description="Basic residues" evidence="2">
    <location>
        <begin position="562"/>
        <end position="579"/>
    </location>
</feature>
<proteinExistence type="inferred from homology"/>
<keyword evidence="4" id="KW-1185">Reference proteome</keyword>
<dbReference type="Pfam" id="PF03283">
    <property type="entry name" value="PAE"/>
    <property type="match status" value="1"/>
</dbReference>
<feature type="region of interest" description="Disordered" evidence="2">
    <location>
        <begin position="477"/>
        <end position="628"/>
    </location>
</feature>
<comment type="similarity">
    <text evidence="1">Belongs to the pectinacetylesterase family. Notum subfamily.</text>
</comment>
<evidence type="ECO:0000313" key="3">
    <source>
        <dbReference type="EMBL" id="CAG5093933.1"/>
    </source>
</evidence>
<feature type="region of interest" description="Disordered" evidence="2">
    <location>
        <begin position="1"/>
        <end position="30"/>
    </location>
</feature>
<dbReference type="AlphaFoldDB" id="A0A8J2MMC0"/>
<comment type="caution">
    <text evidence="3">The sequence shown here is derived from an EMBL/GenBank/DDBJ whole genome shotgun (WGS) entry which is preliminary data.</text>
</comment>
<accession>A0A8J2MMC0</accession>
<dbReference type="OrthoDB" id="2015280at2759"/>
<dbReference type="InterPro" id="IPR017946">
    <property type="entry name" value="PLC-like_Pdiesterase_TIM-brl"/>
</dbReference>
<feature type="compositionally biased region" description="Polar residues" evidence="2">
    <location>
        <begin position="607"/>
        <end position="620"/>
    </location>
</feature>
<dbReference type="PANTHER" id="PTHR21562">
    <property type="entry name" value="NOTUM-RELATED"/>
    <property type="match status" value="1"/>
</dbReference>
<dbReference type="EMBL" id="CAJNRD030001120">
    <property type="protein sequence ID" value="CAG5093933.1"/>
    <property type="molecule type" value="Genomic_DNA"/>
</dbReference>
<reference evidence="3" key="1">
    <citation type="submission" date="2021-04" db="EMBL/GenBank/DDBJ databases">
        <authorList>
            <person name="Chebbi M.A.C M."/>
        </authorList>
    </citation>
    <scope>NUCLEOTIDE SEQUENCE</scope>
</reference>
<gene>
    <name evidence="3" type="ORF">HICCMSTLAB_LOCUS7259</name>
</gene>
<dbReference type="GO" id="GO:0006629">
    <property type="term" value="P:lipid metabolic process"/>
    <property type="evidence" value="ECO:0007669"/>
    <property type="project" value="InterPro"/>
</dbReference>
<feature type="compositionally biased region" description="Basic and acidic residues" evidence="2">
    <location>
        <begin position="580"/>
        <end position="602"/>
    </location>
</feature>
<dbReference type="Gene3D" id="3.20.20.190">
    <property type="entry name" value="Phosphatidylinositol (PI) phosphodiesterase"/>
    <property type="match status" value="1"/>
</dbReference>
<organism evidence="3 4">
    <name type="scientific">Cotesia congregata</name>
    <name type="common">Parasitoid wasp</name>
    <name type="synonym">Apanteles congregatus</name>
    <dbReference type="NCBI Taxonomy" id="51543"/>
    <lineage>
        <taxon>Eukaryota</taxon>
        <taxon>Metazoa</taxon>
        <taxon>Ecdysozoa</taxon>
        <taxon>Arthropoda</taxon>
        <taxon>Hexapoda</taxon>
        <taxon>Insecta</taxon>
        <taxon>Pterygota</taxon>
        <taxon>Neoptera</taxon>
        <taxon>Endopterygota</taxon>
        <taxon>Hymenoptera</taxon>
        <taxon>Apocrita</taxon>
        <taxon>Ichneumonoidea</taxon>
        <taxon>Braconidae</taxon>
        <taxon>Microgastrinae</taxon>
        <taxon>Cotesia</taxon>
    </lineage>
</organism>
<dbReference type="SUPFAM" id="SSF51695">
    <property type="entry name" value="PLC-like phosphodiesterases"/>
    <property type="match status" value="1"/>
</dbReference>
<dbReference type="PROSITE" id="PS50007">
    <property type="entry name" value="PIPLC_X_DOMAIN"/>
    <property type="match status" value="1"/>
</dbReference>
<evidence type="ECO:0000313" key="4">
    <source>
        <dbReference type="Proteomes" id="UP000786811"/>
    </source>
</evidence>
<evidence type="ECO:0000256" key="2">
    <source>
        <dbReference type="SAM" id="MobiDB-lite"/>
    </source>
</evidence>